<dbReference type="InterPro" id="IPR003593">
    <property type="entry name" value="AAA+_ATPase"/>
</dbReference>
<protein>
    <recommendedName>
        <fullName evidence="5">Probable ATP-binding protein YheS</fullName>
    </recommendedName>
</protein>
<feature type="domain" description="ABC transporter" evidence="7">
    <location>
        <begin position="13"/>
        <end position="257"/>
    </location>
</feature>
<dbReference type="Pfam" id="PF00005">
    <property type="entry name" value="ABC_tran"/>
    <property type="match status" value="2"/>
</dbReference>
<dbReference type="FunFam" id="3.40.50.300:FF:000011">
    <property type="entry name" value="Putative ABC transporter ATP-binding component"/>
    <property type="match status" value="1"/>
</dbReference>
<dbReference type="Pfam" id="PF12848">
    <property type="entry name" value="ABC_tran_Xtn"/>
    <property type="match status" value="1"/>
</dbReference>
<dbReference type="FunFam" id="3.40.50.300:FF:002053">
    <property type="entry name" value="ABC transporter ATP-binding protein"/>
    <property type="match status" value="1"/>
</dbReference>
<dbReference type="PROSITE" id="PS50893">
    <property type="entry name" value="ABC_TRANSPORTER_2"/>
    <property type="match status" value="2"/>
</dbReference>
<keyword evidence="10" id="KW-1185">Reference proteome</keyword>
<evidence type="ECO:0000256" key="4">
    <source>
        <dbReference type="ARBA" id="ARBA00061571"/>
    </source>
</evidence>
<dbReference type="PROSITE" id="PS00211">
    <property type="entry name" value="ABC_TRANSPORTER_1"/>
    <property type="match status" value="2"/>
</dbReference>
<name>A0A9W4VUT8_9GAMM</name>
<evidence type="ECO:0000256" key="6">
    <source>
        <dbReference type="SAM" id="Coils"/>
    </source>
</evidence>
<evidence type="ECO:0000256" key="5">
    <source>
        <dbReference type="ARBA" id="ARBA00069073"/>
    </source>
</evidence>
<dbReference type="PANTHER" id="PTHR19211:SF14">
    <property type="entry name" value="ATP-BINDING CASSETTE SUB-FAMILY F MEMBER 1"/>
    <property type="match status" value="1"/>
</dbReference>
<dbReference type="InterPro" id="IPR050611">
    <property type="entry name" value="ABCF"/>
</dbReference>
<dbReference type="EMBL" id="CAMAPD010000019">
    <property type="protein sequence ID" value="CAH9065485.1"/>
    <property type="molecule type" value="Genomic_DNA"/>
</dbReference>
<feature type="domain" description="ABC transporter" evidence="7">
    <location>
        <begin position="323"/>
        <end position="538"/>
    </location>
</feature>
<keyword evidence="1" id="KW-0677">Repeat</keyword>
<evidence type="ECO:0000313" key="8">
    <source>
        <dbReference type="EMBL" id="CAH9064519.1"/>
    </source>
</evidence>
<organism evidence="8 10">
    <name type="scientific">Pseudoalteromonas holothuriae</name>
    <dbReference type="NCBI Taxonomy" id="2963714"/>
    <lineage>
        <taxon>Bacteria</taxon>
        <taxon>Pseudomonadati</taxon>
        <taxon>Pseudomonadota</taxon>
        <taxon>Gammaproteobacteria</taxon>
        <taxon>Alteromonadales</taxon>
        <taxon>Pseudoalteromonadaceae</taxon>
        <taxon>Pseudoalteromonas</taxon>
    </lineage>
</organism>
<dbReference type="GO" id="GO:0005524">
    <property type="term" value="F:ATP binding"/>
    <property type="evidence" value="ECO:0007669"/>
    <property type="project" value="UniProtKB-KW"/>
</dbReference>
<dbReference type="PANTHER" id="PTHR19211">
    <property type="entry name" value="ATP-BINDING TRANSPORT PROTEIN-RELATED"/>
    <property type="match status" value="1"/>
</dbReference>
<dbReference type="InterPro" id="IPR003439">
    <property type="entry name" value="ABC_transporter-like_ATP-bd"/>
</dbReference>
<feature type="coiled-coil region" evidence="6">
    <location>
        <begin position="567"/>
        <end position="594"/>
    </location>
</feature>
<dbReference type="Gene3D" id="3.40.50.300">
    <property type="entry name" value="P-loop containing nucleotide triphosphate hydrolases"/>
    <property type="match status" value="2"/>
</dbReference>
<dbReference type="Proteomes" id="UP001152467">
    <property type="component" value="Unassembled WGS sequence"/>
</dbReference>
<dbReference type="SMART" id="SM00382">
    <property type="entry name" value="AAA"/>
    <property type="match status" value="2"/>
</dbReference>
<keyword evidence="2" id="KW-0547">Nucleotide-binding</keyword>
<evidence type="ECO:0000256" key="1">
    <source>
        <dbReference type="ARBA" id="ARBA00022737"/>
    </source>
</evidence>
<dbReference type="GO" id="GO:0016887">
    <property type="term" value="F:ATP hydrolysis activity"/>
    <property type="evidence" value="ECO:0007669"/>
    <property type="project" value="InterPro"/>
</dbReference>
<dbReference type="AlphaFoldDB" id="A0A9W4VUT8"/>
<comment type="caution">
    <text evidence="8">The sequence shown here is derived from an EMBL/GenBank/DDBJ whole genome shotgun (WGS) entry which is preliminary data.</text>
</comment>
<evidence type="ECO:0000313" key="10">
    <source>
        <dbReference type="Proteomes" id="UP001152467"/>
    </source>
</evidence>
<dbReference type="InterPro" id="IPR017871">
    <property type="entry name" value="ABC_transporter-like_CS"/>
</dbReference>
<gene>
    <name evidence="8" type="primary">yheS</name>
    <name evidence="8" type="ORF">PSECIP111854_03468</name>
    <name evidence="9" type="ORF">PSECIP111951_03372</name>
</gene>
<dbReference type="InterPro" id="IPR032781">
    <property type="entry name" value="ABC_tran_Xtn"/>
</dbReference>
<reference evidence="8 11" key="1">
    <citation type="submission" date="2022-07" db="EMBL/GenBank/DDBJ databases">
        <authorList>
            <person name="Criscuolo A."/>
        </authorList>
    </citation>
    <scope>NUCLEOTIDE SEQUENCE</scope>
    <source>
        <strain evidence="11">CIP 111951</strain>
        <strain evidence="8">CIP111854</strain>
        <strain evidence="9">CIP111951</strain>
    </source>
</reference>
<dbReference type="InterPro" id="IPR027417">
    <property type="entry name" value="P-loop_NTPase"/>
</dbReference>
<evidence type="ECO:0000256" key="2">
    <source>
        <dbReference type="ARBA" id="ARBA00022741"/>
    </source>
</evidence>
<keyword evidence="3 8" id="KW-0067">ATP-binding</keyword>
<dbReference type="EMBL" id="CAMAPC010000018">
    <property type="protein sequence ID" value="CAH9064519.1"/>
    <property type="molecule type" value="Genomic_DNA"/>
</dbReference>
<evidence type="ECO:0000313" key="9">
    <source>
        <dbReference type="EMBL" id="CAH9065485.1"/>
    </source>
</evidence>
<evidence type="ECO:0000256" key="3">
    <source>
        <dbReference type="ARBA" id="ARBA00022840"/>
    </source>
</evidence>
<proteinExistence type="inferred from homology"/>
<keyword evidence="6" id="KW-0175">Coiled coil</keyword>
<dbReference type="SUPFAM" id="SSF52540">
    <property type="entry name" value="P-loop containing nucleoside triphosphate hydrolases"/>
    <property type="match status" value="2"/>
</dbReference>
<dbReference type="CDD" id="cd03221">
    <property type="entry name" value="ABCF_EF-3"/>
    <property type="match status" value="2"/>
</dbReference>
<comment type="similarity">
    <text evidence="4">Belongs to the ABC transporter superfamily. ABCF family. YheS subfamily.</text>
</comment>
<dbReference type="Proteomes" id="UP001152485">
    <property type="component" value="Unassembled WGS sequence"/>
</dbReference>
<evidence type="ECO:0000313" key="11">
    <source>
        <dbReference type="Proteomes" id="UP001152485"/>
    </source>
</evidence>
<evidence type="ECO:0000259" key="7">
    <source>
        <dbReference type="PROSITE" id="PS50893"/>
    </source>
</evidence>
<sequence length="650" mass="73268">MHFIQIKQQNTMIQLTDIELLRGTKSLLKNASATLFPEHKVGLVGANGCGKSSLFALLKGELTLDAGELSIPKDWSIASVKQETPALDISALDYVLQGHPEYYLCRVALKEAEQAEDGAKQAIVHQQLELMKGYSIEAKAGELLHGLGFSNEQISHSVSAFSGGWRMRLNLAQALIRDADLLLLDEPTNHLDLDAVYWLERFLRAYTGTLVLISHDREFLDAVVDQIWHIDQQKINVYKGHYSQFERQKAERMAQHQALFEKQQEQIEHLEKFITRFKAKASKAKQAQSRVKALERMEKLAPAHADSPFDFEFAQPSTLPNPLMTLDGAQAGYGEITILHKIKLNLVPGSRIALLGRNGAGKSTLIKLLSGELLPQAGEVFMHQGLQVGYFAQHQLESLDLSASAITHLQRLDPKASEQSLRDFLGGFAFNGDKALEPVAPFSGGEKARLVLAMLVYQKPNLLLLDEPTNHLDLEMRHALVMALQGFEGAMVTVSHDRHMLKNTADEYYLVDNGEVTQFGYDLDEYYQWLLNANKEATKKPDTEDKAHSSNNRKEQKRLEAEFRKSVQPLKKNIEKLEKSLDKYTEQLTNIELQLADNDLYQEENKTKLTELLAKQATITPLLNEVEESLLFALEELEEKQAEFEQNICI</sequence>
<accession>A0A9W4VUT8</accession>